<comment type="caution">
    <text evidence="2">The sequence shown here is derived from an EMBL/GenBank/DDBJ whole genome shotgun (WGS) entry which is preliminary data.</text>
</comment>
<reference evidence="3" key="1">
    <citation type="submission" date="2019-06" db="EMBL/GenBank/DDBJ databases">
        <title>Gordonia isolated from sludge of a wastewater treatment plant.</title>
        <authorList>
            <person name="Tamura T."/>
            <person name="Aoyama K."/>
            <person name="Kang Y."/>
            <person name="Saito S."/>
            <person name="Akiyama N."/>
            <person name="Yazawa K."/>
            <person name="Gonoi T."/>
            <person name="Mikami Y."/>
        </authorList>
    </citation>
    <scope>NUCLEOTIDE SEQUENCE [LARGE SCALE GENOMIC DNA]</scope>
    <source>
        <strain evidence="3">NBRC 107697</strain>
    </source>
</reference>
<keyword evidence="1" id="KW-0732">Signal</keyword>
<proteinExistence type="predicted"/>
<keyword evidence="3" id="KW-1185">Reference proteome</keyword>
<dbReference type="OrthoDB" id="3710702at2"/>
<sequence length="530" mass="57673">MVNRLAALSACTAALAVLGVVGPQTPAASARPSGPKACVPLIGTNQLIPPLPGIVTPLPGDKSPAVFTVLPPARSQSSLPRAVHLRDGTVGFNSFLETALRRGSIYVRPRHSVGVWRKVPTPGCLDGHVVGVSVNNNMLVALDRDGWIYSLDNLLAAPVTWNWTRLYGAPIWLWPGLTVPNDPHNARKWSLSHRISRRFTDPAGNTHHLTAGLVQVVALTGGGSRIVFLDPWLPADYSYEIGGPVGGRFISEAVSTSGSVTFVTNRHGDMYTRAYDLDFAGSNNIPHRYTWQRHNIKRAQAPSQLEERFNPGFTPVALPAKDWHHQPKVPGEVTSRISIHDSGPAVEDRELRVEGRRNGATGFWHKSLYATAWRFTPTGDRLARPILDADPSTDQSSLTLAPPTGVHFAGALPDGWRLSATDFDWAQTRHPMVLKSPSGRTYPVTLATTDGLRFVPRGPGLDAQPRSMDGALDVREAKPWATDSGELRRFVKQHLQGRDIFEVGVQVSSRSLVISPAGILQPPLATLTRR</sequence>
<evidence type="ECO:0000313" key="3">
    <source>
        <dbReference type="Proteomes" id="UP000444980"/>
    </source>
</evidence>
<name>A0A7M3SUP8_9ACTN</name>
<protein>
    <recommendedName>
        <fullName evidence="4">Secreted protein</fullName>
    </recommendedName>
</protein>
<organism evidence="2 3">
    <name type="scientific">Gordonia crocea</name>
    <dbReference type="NCBI Taxonomy" id="589162"/>
    <lineage>
        <taxon>Bacteria</taxon>
        <taxon>Bacillati</taxon>
        <taxon>Actinomycetota</taxon>
        <taxon>Actinomycetes</taxon>
        <taxon>Mycobacteriales</taxon>
        <taxon>Gordoniaceae</taxon>
        <taxon>Gordonia</taxon>
    </lineage>
</organism>
<dbReference type="EMBL" id="BJOU01000001">
    <property type="protein sequence ID" value="GED96372.1"/>
    <property type="molecule type" value="Genomic_DNA"/>
</dbReference>
<gene>
    <name evidence="2" type="ORF">nbrc107697_04110</name>
</gene>
<feature type="signal peptide" evidence="1">
    <location>
        <begin position="1"/>
        <end position="16"/>
    </location>
</feature>
<evidence type="ECO:0008006" key="4">
    <source>
        <dbReference type="Google" id="ProtNLM"/>
    </source>
</evidence>
<evidence type="ECO:0000313" key="2">
    <source>
        <dbReference type="EMBL" id="GED96372.1"/>
    </source>
</evidence>
<dbReference type="Proteomes" id="UP000444980">
    <property type="component" value="Unassembled WGS sequence"/>
</dbReference>
<feature type="chain" id="PRO_5039136169" description="Secreted protein" evidence="1">
    <location>
        <begin position="17"/>
        <end position="530"/>
    </location>
</feature>
<accession>A0A7M3SUP8</accession>
<dbReference type="AlphaFoldDB" id="A0A7M3SUP8"/>
<evidence type="ECO:0000256" key="1">
    <source>
        <dbReference type="SAM" id="SignalP"/>
    </source>
</evidence>